<keyword evidence="2" id="KW-1185">Reference proteome</keyword>
<dbReference type="AlphaFoldDB" id="A0A6I4YNC2"/>
<comment type="caution">
    <text evidence="1">The sequence shown here is derived from an EMBL/GenBank/DDBJ whole genome shotgun (WGS) entry which is preliminary data.</text>
</comment>
<dbReference type="RefSeq" id="WP_160980028.1">
    <property type="nucleotide sequence ID" value="NZ_WVHK01000047.1"/>
</dbReference>
<dbReference type="Proteomes" id="UP000430519">
    <property type="component" value="Unassembled WGS sequence"/>
</dbReference>
<organism evidence="1 2">
    <name type="scientific">Deinococcus xianganensis</name>
    <dbReference type="NCBI Taxonomy" id="1507289"/>
    <lineage>
        <taxon>Bacteria</taxon>
        <taxon>Thermotogati</taxon>
        <taxon>Deinococcota</taxon>
        <taxon>Deinococci</taxon>
        <taxon>Deinococcales</taxon>
        <taxon>Deinococcaceae</taxon>
        <taxon>Deinococcus</taxon>
    </lineage>
</organism>
<sequence>MSDAQPFKIPYGETVLMFDAESPLGNQAPEILSGLLDEFILDGVFNKDFILDWLPLRLIRAGRTIFLQEPSNHSFQWQNDITRTLGDYLGRRRIHTEISQPMVPFSYRDPLQLRHDLDLKGVIVFHRNVNLAGSHHGWSVVSIEDWNAEGTYTELTAVDFRTTTVFEGLNSVDRRLAQALSLPDFSAFAFKKGRNEIMMIGTGDQENCLLPLS</sequence>
<proteinExistence type="predicted"/>
<dbReference type="EMBL" id="WVHK01000047">
    <property type="protein sequence ID" value="MXV20487.1"/>
    <property type="molecule type" value="Genomic_DNA"/>
</dbReference>
<name>A0A6I4YNC2_9DEIO</name>
<gene>
    <name evidence="1" type="ORF">GLX28_12675</name>
</gene>
<reference evidence="1 2" key="1">
    <citation type="submission" date="2019-11" db="EMBL/GenBank/DDBJ databases">
        <title>Genome sequence of Deinococcus xianganensis Y35, AI-2 producing algicidal bacterium, isolated from lake water.</title>
        <authorList>
            <person name="Li Y."/>
        </authorList>
    </citation>
    <scope>NUCLEOTIDE SEQUENCE [LARGE SCALE GENOMIC DNA]</scope>
    <source>
        <strain evidence="1 2">Y35</strain>
    </source>
</reference>
<evidence type="ECO:0000313" key="1">
    <source>
        <dbReference type="EMBL" id="MXV20487.1"/>
    </source>
</evidence>
<protein>
    <submittedName>
        <fullName evidence="1">Uncharacterized protein</fullName>
    </submittedName>
</protein>
<evidence type="ECO:0000313" key="2">
    <source>
        <dbReference type="Proteomes" id="UP000430519"/>
    </source>
</evidence>
<accession>A0A6I4YNC2</accession>